<reference evidence="4 5" key="1">
    <citation type="submission" date="2019-09" db="EMBL/GenBank/DDBJ databases">
        <title>Isolation and complete genome sequencing of Methylocystis species.</title>
        <authorList>
            <person name="Rumah B.L."/>
            <person name="Stead C.E."/>
            <person name="Stevens B.C."/>
            <person name="Minton N.P."/>
            <person name="Grosse-Honebrink A."/>
            <person name="Zhang Y."/>
        </authorList>
    </citation>
    <scope>NUCLEOTIDE SEQUENCE [LARGE SCALE GENOMIC DNA]</scope>
    <source>
        <strain evidence="4 5">BRCS2</strain>
    </source>
</reference>
<sequence>MSGSVWRFAGFEYSPQSGLRRDGRQIHLGPQARQLLELLLESKGGVVSKAEIASRLWPSRPPSDDSIDRCAYLLRKPLRDAGYGDLIATAYGRGLSLRSAIELSEPSADASRIAETMIDGRTLDLWQTVYELAAKQTRDGYERAQSAVAAAGELNPSSPAIWSLSANIAAGRVIRGHLSPMRAAEMIERDACRALSLAPDFTSALAVLGWARALLLAKPDEGLSMLDRAVAQDPHFSKARAYRSWALLKLDRLQEAVADVEAGLCASPHFQGLLAQRAWLALCAGEVSGAIEMARRGLGLRPDSGWLRGVDAIACSLSGRHGEAEAAARRGLETAPEDPSLLAVLSYVLAADGRAEEAEQALAAAPGDGEVCAPRLFKAAAQLAMSRADDALLSLQGARDECCPWFVFARYDPRLVPLRADIDRLQPPAPDC</sequence>
<evidence type="ECO:0000256" key="1">
    <source>
        <dbReference type="ARBA" id="ARBA00023125"/>
    </source>
</evidence>
<keyword evidence="1 2" id="KW-0238">DNA-binding</keyword>
<organism evidence="4 5">
    <name type="scientific">Methylocystis parvus</name>
    <dbReference type="NCBI Taxonomy" id="134"/>
    <lineage>
        <taxon>Bacteria</taxon>
        <taxon>Pseudomonadati</taxon>
        <taxon>Pseudomonadota</taxon>
        <taxon>Alphaproteobacteria</taxon>
        <taxon>Hyphomicrobiales</taxon>
        <taxon>Methylocystaceae</taxon>
        <taxon>Methylocystis</taxon>
    </lineage>
</organism>
<dbReference type="GO" id="GO:0006355">
    <property type="term" value="P:regulation of DNA-templated transcription"/>
    <property type="evidence" value="ECO:0007669"/>
    <property type="project" value="InterPro"/>
</dbReference>
<dbReference type="SUPFAM" id="SSF46894">
    <property type="entry name" value="C-terminal effector domain of the bipartite response regulators"/>
    <property type="match status" value="1"/>
</dbReference>
<dbReference type="InterPro" id="IPR011990">
    <property type="entry name" value="TPR-like_helical_dom_sf"/>
</dbReference>
<accession>A0A6B8M727</accession>
<dbReference type="GO" id="GO:0000160">
    <property type="term" value="P:phosphorelay signal transduction system"/>
    <property type="evidence" value="ECO:0007669"/>
    <property type="project" value="InterPro"/>
</dbReference>
<feature type="DNA-binding region" description="OmpR/PhoB-type" evidence="2">
    <location>
        <begin position="3"/>
        <end position="99"/>
    </location>
</feature>
<feature type="domain" description="OmpR/PhoB-type" evidence="3">
    <location>
        <begin position="3"/>
        <end position="99"/>
    </location>
</feature>
<evidence type="ECO:0000259" key="3">
    <source>
        <dbReference type="PROSITE" id="PS51755"/>
    </source>
</evidence>
<dbReference type="InterPro" id="IPR001867">
    <property type="entry name" value="OmpR/PhoB-type_DNA-bd"/>
</dbReference>
<dbReference type="SUPFAM" id="SSF48452">
    <property type="entry name" value="TPR-like"/>
    <property type="match status" value="1"/>
</dbReference>
<dbReference type="SMART" id="SM00862">
    <property type="entry name" value="Trans_reg_C"/>
    <property type="match status" value="1"/>
</dbReference>
<dbReference type="PROSITE" id="PS51755">
    <property type="entry name" value="OMPR_PHOB"/>
    <property type="match status" value="1"/>
</dbReference>
<evidence type="ECO:0000256" key="2">
    <source>
        <dbReference type="PROSITE-ProRule" id="PRU01091"/>
    </source>
</evidence>
<dbReference type="Pfam" id="PF00486">
    <property type="entry name" value="Trans_reg_C"/>
    <property type="match status" value="1"/>
</dbReference>
<dbReference type="CDD" id="cd00383">
    <property type="entry name" value="trans_reg_C"/>
    <property type="match status" value="1"/>
</dbReference>
<dbReference type="KEGG" id="mpar:F7D14_10265"/>
<dbReference type="InterPro" id="IPR036388">
    <property type="entry name" value="WH-like_DNA-bd_sf"/>
</dbReference>
<name>A0A6B8M727_9HYPH</name>
<keyword evidence="5" id="KW-1185">Reference proteome</keyword>
<dbReference type="Proteomes" id="UP000422569">
    <property type="component" value="Chromosome"/>
</dbReference>
<evidence type="ECO:0000313" key="4">
    <source>
        <dbReference type="EMBL" id="QGM97812.1"/>
    </source>
</evidence>
<dbReference type="Gene3D" id="1.25.40.10">
    <property type="entry name" value="Tetratricopeptide repeat domain"/>
    <property type="match status" value="2"/>
</dbReference>
<dbReference type="Gene3D" id="1.10.10.10">
    <property type="entry name" value="Winged helix-like DNA-binding domain superfamily/Winged helix DNA-binding domain"/>
    <property type="match status" value="1"/>
</dbReference>
<evidence type="ECO:0000313" key="5">
    <source>
        <dbReference type="Proteomes" id="UP000422569"/>
    </source>
</evidence>
<gene>
    <name evidence="4" type="ORF">F7D14_10265</name>
</gene>
<dbReference type="EMBL" id="CP044331">
    <property type="protein sequence ID" value="QGM97812.1"/>
    <property type="molecule type" value="Genomic_DNA"/>
</dbReference>
<dbReference type="GO" id="GO:0003677">
    <property type="term" value="F:DNA binding"/>
    <property type="evidence" value="ECO:0007669"/>
    <property type="project" value="UniProtKB-UniRule"/>
</dbReference>
<dbReference type="InterPro" id="IPR016032">
    <property type="entry name" value="Sig_transdc_resp-reg_C-effctor"/>
</dbReference>
<dbReference type="AlphaFoldDB" id="A0A6B8M727"/>
<dbReference type="RefSeq" id="WP_026016003.1">
    <property type="nucleotide sequence ID" value="NZ_CP044331.1"/>
</dbReference>
<proteinExistence type="predicted"/>
<protein>
    <submittedName>
        <fullName evidence="4">Transcriptional regulator</fullName>
    </submittedName>
</protein>